<dbReference type="PANTHER" id="PTHR43352:SF1">
    <property type="entry name" value="ANTHRANILATE--COA LIGASE"/>
    <property type="match status" value="1"/>
</dbReference>
<comment type="caution">
    <text evidence="5">The sequence shown here is derived from an EMBL/GenBank/DDBJ whole genome shotgun (WGS) entry which is preliminary data.</text>
</comment>
<dbReference type="PANTHER" id="PTHR43352">
    <property type="entry name" value="ACETYL-COA SYNTHETASE"/>
    <property type="match status" value="1"/>
</dbReference>
<dbReference type="Gene3D" id="3.40.50.12820">
    <property type="match status" value="1"/>
</dbReference>
<dbReference type="AlphaFoldDB" id="A0A852URW5"/>
<evidence type="ECO:0000313" key="6">
    <source>
        <dbReference type="Proteomes" id="UP000576393"/>
    </source>
</evidence>
<evidence type="ECO:0000256" key="1">
    <source>
        <dbReference type="ARBA" id="ARBA00022598"/>
    </source>
</evidence>
<gene>
    <name evidence="5" type="ORF">HDA43_000325</name>
</gene>
<dbReference type="RefSeq" id="WP_179817958.1">
    <property type="nucleotide sequence ID" value="NZ_JACCCO010000001.1"/>
</dbReference>
<dbReference type="Gene3D" id="3.30.300.30">
    <property type="match status" value="1"/>
</dbReference>
<dbReference type="Pfam" id="PF13193">
    <property type="entry name" value="AMP-binding_C"/>
    <property type="match status" value="1"/>
</dbReference>
<feature type="domain" description="AMP-binding enzyme C-terminal" evidence="4">
    <location>
        <begin position="437"/>
        <end position="509"/>
    </location>
</feature>
<organism evidence="5 6">
    <name type="scientific">Streptosporangium sandarakinum</name>
    <dbReference type="NCBI Taxonomy" id="1260955"/>
    <lineage>
        <taxon>Bacteria</taxon>
        <taxon>Bacillati</taxon>
        <taxon>Actinomycetota</taxon>
        <taxon>Actinomycetes</taxon>
        <taxon>Streptosporangiales</taxon>
        <taxon>Streptosporangiaceae</taxon>
        <taxon>Streptosporangium</taxon>
    </lineage>
</organism>
<dbReference type="SUPFAM" id="SSF56801">
    <property type="entry name" value="Acetyl-CoA synthetase-like"/>
    <property type="match status" value="1"/>
</dbReference>
<keyword evidence="1 5" id="KW-0436">Ligase</keyword>
<dbReference type="GO" id="GO:0044550">
    <property type="term" value="P:secondary metabolite biosynthetic process"/>
    <property type="evidence" value="ECO:0007669"/>
    <property type="project" value="TreeGrafter"/>
</dbReference>
<dbReference type="InterPro" id="IPR045851">
    <property type="entry name" value="AMP-bd_C_sf"/>
</dbReference>
<evidence type="ECO:0000313" key="5">
    <source>
        <dbReference type="EMBL" id="NYF38166.1"/>
    </source>
</evidence>
<protein>
    <submittedName>
        <fullName evidence="5">Benzoate-CoA ligase family protein</fullName>
    </submittedName>
</protein>
<reference evidence="5 6" key="1">
    <citation type="submission" date="2020-07" db="EMBL/GenBank/DDBJ databases">
        <title>Sequencing the genomes of 1000 actinobacteria strains.</title>
        <authorList>
            <person name="Klenk H.-P."/>
        </authorList>
    </citation>
    <scope>NUCLEOTIDE SEQUENCE [LARGE SCALE GENOMIC DNA]</scope>
    <source>
        <strain evidence="5 6">DSM 45763</strain>
    </source>
</reference>
<proteinExistence type="predicted"/>
<dbReference type="NCBIfam" id="TIGR02262">
    <property type="entry name" value="benz_CoA_lig"/>
    <property type="match status" value="1"/>
</dbReference>
<feature type="region of interest" description="Disordered" evidence="2">
    <location>
        <begin position="509"/>
        <end position="562"/>
    </location>
</feature>
<dbReference type="InterPro" id="IPR011957">
    <property type="entry name" value="Benz_CoA_lig"/>
</dbReference>
<sequence length="562" mass="61279">MDVSVTAPPGFDVHGRHDDAPRFNVAERFLDRNPGERTALLTDAGPVTYGELRALAGRVGNALRALGVRRGDRVLLALGDGVEFVAAWYGAQRIGAVTAEVYTYLQPKDYRYFADYAEPAVVVADAVTLDRLREAGVTNLLVVGVPEEDLRPGERHFATLVAAQPAEPVQAETTRDDVAIWKFTTGSTGAPKACVLPARSPLLSFEWYARGVLDIRPDDVVLPVPKLFFGYARDLTALFPFGVGAAGIVFPERSTADRIFELIAKYRPTILVNVPTMMSAMIAHPEAARQDLSSIRLCTSAGESLPEELHRRWLDTFGVEIVDGIGSSEAYHIYLSNRPGQARPGSLGRVVPGYRARVVDRHGRTLPDGETGLLEVTGETVALAYWQEPEKSAETFVGEHTVRSGDLFTRDAEGYFYYRGRADDMLKIGGIWVAPAEVENCLLGHPAVTECAVVGHRVDGLTRLRAYVVADGEVSAEGLRAFAKSRIAPQKCPRDIRFVAELPHTGSGKLDRRALSDGDGGDRGDHEDRGNPGDRENRKDREDRGAAVRSGADRPERLAEVA</sequence>
<keyword evidence="6" id="KW-1185">Reference proteome</keyword>
<dbReference type="Pfam" id="PF00501">
    <property type="entry name" value="AMP-binding"/>
    <property type="match status" value="1"/>
</dbReference>
<evidence type="ECO:0000259" key="4">
    <source>
        <dbReference type="Pfam" id="PF13193"/>
    </source>
</evidence>
<dbReference type="InterPro" id="IPR025110">
    <property type="entry name" value="AMP-bd_C"/>
</dbReference>
<name>A0A852URW5_9ACTN</name>
<evidence type="ECO:0000256" key="2">
    <source>
        <dbReference type="SAM" id="MobiDB-lite"/>
    </source>
</evidence>
<dbReference type="EMBL" id="JACCCO010000001">
    <property type="protein sequence ID" value="NYF38166.1"/>
    <property type="molecule type" value="Genomic_DNA"/>
</dbReference>
<dbReference type="InterPro" id="IPR000873">
    <property type="entry name" value="AMP-dep_synth/lig_dom"/>
</dbReference>
<dbReference type="Gene3D" id="2.30.38.10">
    <property type="entry name" value="Luciferase, Domain 3"/>
    <property type="match status" value="1"/>
</dbReference>
<evidence type="ECO:0000259" key="3">
    <source>
        <dbReference type="Pfam" id="PF00501"/>
    </source>
</evidence>
<dbReference type="GO" id="GO:0016878">
    <property type="term" value="F:acid-thiol ligase activity"/>
    <property type="evidence" value="ECO:0007669"/>
    <property type="project" value="TreeGrafter"/>
</dbReference>
<dbReference type="Gene3D" id="3.40.50.980">
    <property type="match status" value="1"/>
</dbReference>
<dbReference type="GO" id="GO:0005524">
    <property type="term" value="F:ATP binding"/>
    <property type="evidence" value="ECO:0007669"/>
    <property type="project" value="InterPro"/>
</dbReference>
<dbReference type="GO" id="GO:0016405">
    <property type="term" value="F:CoA-ligase activity"/>
    <property type="evidence" value="ECO:0007669"/>
    <property type="project" value="InterPro"/>
</dbReference>
<dbReference type="Proteomes" id="UP000576393">
    <property type="component" value="Unassembled WGS sequence"/>
</dbReference>
<accession>A0A852URW5</accession>
<feature type="domain" description="AMP-dependent synthetase/ligase" evidence="3">
    <location>
        <begin position="29"/>
        <end position="386"/>
    </location>
</feature>